<evidence type="ECO:0000313" key="1">
    <source>
        <dbReference type="EMBL" id="QWG26157.1"/>
    </source>
</evidence>
<dbReference type="EMBL" id="CP076136">
    <property type="protein sequence ID" value="QWG26157.1"/>
    <property type="molecule type" value="Genomic_DNA"/>
</dbReference>
<accession>A0A975RZA1</accession>
<dbReference type="AlphaFoldDB" id="A0A975RZA1"/>
<gene>
    <name evidence="1" type="ORF">KMZ93_15160</name>
</gene>
<organism evidence="1 2">
    <name type="scientific">Bradyrhizobium sediminis</name>
    <dbReference type="NCBI Taxonomy" id="2840469"/>
    <lineage>
        <taxon>Bacteria</taxon>
        <taxon>Pseudomonadati</taxon>
        <taxon>Pseudomonadota</taxon>
        <taxon>Alphaproteobacteria</taxon>
        <taxon>Hyphomicrobiales</taxon>
        <taxon>Nitrobacteraceae</taxon>
        <taxon>Bradyrhizobium</taxon>
    </lineage>
</organism>
<keyword evidence="2" id="KW-1185">Reference proteome</keyword>
<sequence>MKGGKGLRHHEVLIAFSLQAALKRIRHGHFSLGRFQPAPEFRAREILSK</sequence>
<evidence type="ECO:0000313" key="2">
    <source>
        <dbReference type="Proteomes" id="UP000676951"/>
    </source>
</evidence>
<name>A0A975RZA1_9BRAD</name>
<reference evidence="1 2" key="1">
    <citation type="submission" date="2021-06" db="EMBL/GenBank/DDBJ databases">
        <title>Bradyrhizobium sp. S2-11-4 Genome sequencing.</title>
        <authorList>
            <person name="Jin L."/>
        </authorList>
    </citation>
    <scope>NUCLEOTIDE SEQUENCE [LARGE SCALE GENOMIC DNA]</scope>
    <source>
        <strain evidence="1 2">S2-11-4</strain>
    </source>
</reference>
<protein>
    <submittedName>
        <fullName evidence="1">Uncharacterized protein</fullName>
    </submittedName>
</protein>
<proteinExistence type="predicted"/>
<dbReference type="RefSeq" id="WP_215606873.1">
    <property type="nucleotide sequence ID" value="NZ_CP076136.1"/>
</dbReference>
<dbReference type="Proteomes" id="UP000676951">
    <property type="component" value="Chromosome"/>
</dbReference>